<comment type="caution">
    <text evidence="3">The sequence shown here is derived from an EMBL/GenBank/DDBJ whole genome shotgun (WGS) entry which is preliminary data.</text>
</comment>
<dbReference type="SMART" id="SM00028">
    <property type="entry name" value="TPR"/>
    <property type="match status" value="6"/>
</dbReference>
<dbReference type="PANTHER" id="PTHR44809">
    <property type="match status" value="1"/>
</dbReference>
<reference evidence="3 4" key="1">
    <citation type="submission" date="2021-01" db="EMBL/GenBank/DDBJ databases">
        <title>Belnapia mucosa sp. nov. and Belnapia arida sp. nov., isolated from the Tabernas Desert (Almeria, Spain).</title>
        <authorList>
            <person name="Molina-Menor E."/>
            <person name="Vidal-Verdu A."/>
            <person name="Calonge A."/>
            <person name="Satari L."/>
            <person name="Pereto Magraner J."/>
            <person name="Porcar Miralles M."/>
        </authorList>
    </citation>
    <scope>NUCLEOTIDE SEQUENCE [LARGE SCALE GENOMIC DNA]</scope>
    <source>
        <strain evidence="3 4">T6</strain>
    </source>
</reference>
<dbReference type="Gene3D" id="1.25.40.10">
    <property type="entry name" value="Tetratricopeptide repeat domain"/>
    <property type="match status" value="2"/>
</dbReference>
<keyword evidence="1" id="KW-0802">TPR repeat</keyword>
<dbReference type="PROSITE" id="PS50293">
    <property type="entry name" value="TPR_REGION"/>
    <property type="match status" value="1"/>
</dbReference>
<feature type="repeat" description="TPR" evidence="1">
    <location>
        <begin position="60"/>
        <end position="93"/>
    </location>
</feature>
<feature type="repeat" description="TPR" evidence="1">
    <location>
        <begin position="128"/>
        <end position="161"/>
    </location>
</feature>
<protein>
    <submittedName>
        <fullName evidence="3">Tetratricopeptide repeat protein</fullName>
    </submittedName>
</protein>
<dbReference type="Proteomes" id="UP000606490">
    <property type="component" value="Unassembled WGS sequence"/>
</dbReference>
<feature type="repeat" description="TPR" evidence="1">
    <location>
        <begin position="230"/>
        <end position="263"/>
    </location>
</feature>
<gene>
    <name evidence="3" type="ORF">JMJ55_19040</name>
</gene>
<name>A0ABS1VAR8_9PROT</name>
<evidence type="ECO:0000313" key="3">
    <source>
        <dbReference type="EMBL" id="MBL6457433.1"/>
    </source>
</evidence>
<dbReference type="InterPro" id="IPR052943">
    <property type="entry name" value="TMTC_O-mannosyl-trnsfr"/>
</dbReference>
<dbReference type="PANTHER" id="PTHR44809:SF1">
    <property type="entry name" value="PROTEIN O-MANNOSYL-TRANSFERASE TMTC1"/>
    <property type="match status" value="1"/>
</dbReference>
<dbReference type="InterPro" id="IPR002201">
    <property type="entry name" value="Glyco_trans_9"/>
</dbReference>
<feature type="region of interest" description="Disordered" evidence="2">
    <location>
        <begin position="1"/>
        <end position="26"/>
    </location>
</feature>
<dbReference type="RefSeq" id="WP_202827170.1">
    <property type="nucleotide sequence ID" value="NZ_JAEUXJ010000008.1"/>
</dbReference>
<evidence type="ECO:0000256" key="2">
    <source>
        <dbReference type="SAM" id="MobiDB-lite"/>
    </source>
</evidence>
<accession>A0ABS1VAR8</accession>
<dbReference type="Pfam" id="PF01075">
    <property type="entry name" value="Glyco_transf_9"/>
    <property type="match status" value="1"/>
</dbReference>
<evidence type="ECO:0000256" key="1">
    <source>
        <dbReference type="PROSITE-ProRule" id="PRU00339"/>
    </source>
</evidence>
<dbReference type="PROSITE" id="PS50005">
    <property type="entry name" value="TPR"/>
    <property type="match status" value="4"/>
</dbReference>
<evidence type="ECO:0000313" key="4">
    <source>
        <dbReference type="Proteomes" id="UP000606490"/>
    </source>
</evidence>
<dbReference type="SUPFAM" id="SSF53756">
    <property type="entry name" value="UDP-Glycosyltransferase/glycogen phosphorylase"/>
    <property type="match status" value="1"/>
</dbReference>
<sequence length="576" mass="60853">MTNARSGGRSRLPARLPPGSQPPPRAPLRADAIAGLEAMGRLPEALDARRAAVLSAPSDAGARIALGSLLLRLGRHEAAVTVLRAAIGLAPDRAAAHRALGLALGRLRYKAEAEAALSTAVLLDPAEAGARNDLGALLAEQGRHAEAVEAFRAALVLDPGSADACANLCASLGTLNRIDEAVAAGKAAVRLRPDHANAQINLGVILAHLGRHTDAIDAFQAAIRLRPEHANAHANLGLALGSLGRFEDALATLRGAVRLQPGHAIARQNLAMTLLLLGRLEEGFAEYEHRLPPRPPGLPPGPPPWRGEPLAGRTILLHAEQGLGDTIQFVRYLPEVARRGAGRVLLAAPPAFARLLAGLPGLDALQRPGESPARTHLQCSLLSLPYACGTTTLESIPAPIPYLRAEPAALPRWRERLAGLPGPLRVGLVWAGNPEHRNDRHRSIASHQLAPLWAVAGVSWVSLQVGARAAALRGEAPNGAVLDLAPELTDLAETAAAMAQLDLVVTVDTAAAHLAGALGRPVWTMLPALPDWRWLLEREDTPWYPTMRLFRQTRFGDWSGVVERVAGALQQMVAAP</sequence>
<dbReference type="SUPFAM" id="SSF48452">
    <property type="entry name" value="TPR-like"/>
    <property type="match status" value="2"/>
</dbReference>
<organism evidence="3 4">
    <name type="scientific">Belnapia mucosa</name>
    <dbReference type="NCBI Taxonomy" id="2804532"/>
    <lineage>
        <taxon>Bacteria</taxon>
        <taxon>Pseudomonadati</taxon>
        <taxon>Pseudomonadota</taxon>
        <taxon>Alphaproteobacteria</taxon>
        <taxon>Acetobacterales</taxon>
        <taxon>Roseomonadaceae</taxon>
        <taxon>Belnapia</taxon>
    </lineage>
</organism>
<dbReference type="Gene3D" id="3.40.50.2000">
    <property type="entry name" value="Glycogen Phosphorylase B"/>
    <property type="match status" value="1"/>
</dbReference>
<dbReference type="EMBL" id="JAEUXJ010000008">
    <property type="protein sequence ID" value="MBL6457433.1"/>
    <property type="molecule type" value="Genomic_DNA"/>
</dbReference>
<proteinExistence type="predicted"/>
<dbReference type="Pfam" id="PF13432">
    <property type="entry name" value="TPR_16"/>
    <property type="match status" value="4"/>
</dbReference>
<dbReference type="InterPro" id="IPR011990">
    <property type="entry name" value="TPR-like_helical_dom_sf"/>
</dbReference>
<feature type="repeat" description="TPR" evidence="1">
    <location>
        <begin position="196"/>
        <end position="229"/>
    </location>
</feature>
<feature type="compositionally biased region" description="Pro residues" evidence="2">
    <location>
        <begin position="15"/>
        <end position="26"/>
    </location>
</feature>
<dbReference type="InterPro" id="IPR019734">
    <property type="entry name" value="TPR_rpt"/>
</dbReference>
<keyword evidence="4" id="KW-1185">Reference proteome</keyword>